<evidence type="ECO:0000313" key="12">
    <source>
        <dbReference type="Proteomes" id="UP000618051"/>
    </source>
</evidence>
<protein>
    <recommendedName>
        <fullName evidence="4">Secreted phosphoprotein 24</fullName>
    </recommendedName>
    <alternativeName>
        <fullName evidence="9">Secreted phosphoprotein 2</fullName>
    </alternativeName>
</protein>
<reference evidence="11 12" key="2">
    <citation type="journal article" date="2021" name="J. Hered.">
        <title>Feather Gene Expression Elucidates the Developmental Basis of Plumage Iridescence in African Starlings.</title>
        <authorList>
            <person name="Rubenstein D.R."/>
            <person name="Corvelo A."/>
            <person name="MacManes M.D."/>
            <person name="Maia R."/>
            <person name="Narzisi G."/>
            <person name="Rousaki A."/>
            <person name="Vandenabeele P."/>
            <person name="Shawkey M.D."/>
            <person name="Solomon J."/>
        </authorList>
    </citation>
    <scope>NUCLEOTIDE SEQUENCE [LARGE SCALE GENOMIC DNA]</scope>
    <source>
        <strain evidence="11">SS15</strain>
    </source>
</reference>
<comment type="similarity">
    <text evidence="3">Belongs to the SPP2 family.</text>
</comment>
<evidence type="ECO:0000256" key="2">
    <source>
        <dbReference type="ARBA" id="ARBA00004613"/>
    </source>
</evidence>
<evidence type="ECO:0000256" key="5">
    <source>
        <dbReference type="ARBA" id="ARBA00022525"/>
    </source>
</evidence>
<reference evidence="10" key="1">
    <citation type="submission" date="2020-10" db="EMBL/GenBank/DDBJ databases">
        <title>Feather gene expression reveals the developmental basis of iridescence in African starlings.</title>
        <authorList>
            <person name="Rubenstein D.R."/>
        </authorList>
    </citation>
    <scope>NUCLEOTIDE SEQUENCE</scope>
    <source>
        <strain evidence="10">SS15</strain>
        <tissue evidence="10">Liver</tissue>
    </source>
</reference>
<keyword evidence="12" id="KW-1185">Reference proteome</keyword>
<dbReference type="Proteomes" id="UP000618051">
    <property type="component" value="Unassembled WGS sequence"/>
</dbReference>
<evidence type="ECO:0000313" key="10">
    <source>
        <dbReference type="EMBL" id="KAG0113644.1"/>
    </source>
</evidence>
<evidence type="ECO:0000256" key="1">
    <source>
        <dbReference type="ARBA" id="ARBA00002371"/>
    </source>
</evidence>
<feature type="non-terminal residue" evidence="10">
    <location>
        <position position="329"/>
    </location>
</feature>
<evidence type="ECO:0000256" key="9">
    <source>
        <dbReference type="ARBA" id="ARBA00029627"/>
    </source>
</evidence>
<keyword evidence="8" id="KW-1015">Disulfide bond</keyword>
<dbReference type="PANTHER" id="PTHR15444:SF4">
    <property type="entry name" value="SECRETED PHOSPHOPROTEIN 24"/>
    <property type="match status" value="1"/>
</dbReference>
<comment type="function">
    <text evidence="1">Could coordinate an aspect of bone turnover.</text>
</comment>
<evidence type="ECO:0000256" key="3">
    <source>
        <dbReference type="ARBA" id="ARBA00008576"/>
    </source>
</evidence>
<organism evidence="10">
    <name type="scientific">Lamprotornis superbus</name>
    <dbReference type="NCBI Taxonomy" id="245042"/>
    <lineage>
        <taxon>Eukaryota</taxon>
        <taxon>Metazoa</taxon>
        <taxon>Chordata</taxon>
        <taxon>Craniata</taxon>
        <taxon>Vertebrata</taxon>
        <taxon>Euteleostomi</taxon>
        <taxon>Archelosauria</taxon>
        <taxon>Archosauria</taxon>
        <taxon>Dinosauria</taxon>
        <taxon>Saurischia</taxon>
        <taxon>Theropoda</taxon>
        <taxon>Coelurosauria</taxon>
        <taxon>Aves</taxon>
        <taxon>Neognathae</taxon>
        <taxon>Neoaves</taxon>
        <taxon>Telluraves</taxon>
        <taxon>Australaves</taxon>
        <taxon>Passeriformes</taxon>
        <taxon>Sturnidae</taxon>
        <taxon>Lamprotornis</taxon>
    </lineage>
</organism>
<evidence type="ECO:0000256" key="6">
    <source>
        <dbReference type="ARBA" id="ARBA00022553"/>
    </source>
</evidence>
<keyword evidence="5" id="KW-0964">Secreted</keyword>
<evidence type="ECO:0000256" key="4">
    <source>
        <dbReference type="ARBA" id="ARBA00020365"/>
    </source>
</evidence>
<dbReference type="OrthoDB" id="9944258at2759"/>
<evidence type="ECO:0000313" key="11">
    <source>
        <dbReference type="EMBL" id="KAI1236949.1"/>
    </source>
</evidence>
<reference evidence="11" key="3">
    <citation type="submission" date="2022-01" db="EMBL/GenBank/DDBJ databases">
        <authorList>
            <person name="Rubenstein D.R."/>
        </authorList>
    </citation>
    <scope>NUCLEOTIDE SEQUENCE</scope>
    <source>
        <strain evidence="11">SS15</strain>
        <tissue evidence="11">Liver</tissue>
    </source>
</reference>
<gene>
    <name evidence="11" type="ORF">IHE44_0014167</name>
    <name evidence="10" type="ORF">IHE44_010048</name>
</gene>
<proteinExistence type="inferred from homology"/>
<dbReference type="GO" id="GO:0005576">
    <property type="term" value="C:extracellular region"/>
    <property type="evidence" value="ECO:0007669"/>
    <property type="project" value="UniProtKB-SubCell"/>
</dbReference>
<dbReference type="EMBL" id="JADDUC020000008">
    <property type="protein sequence ID" value="KAI1236949.1"/>
    <property type="molecule type" value="Genomic_DNA"/>
</dbReference>
<dbReference type="EMBL" id="JADDUC010000408">
    <property type="protein sequence ID" value="KAG0113644.1"/>
    <property type="molecule type" value="Genomic_DNA"/>
</dbReference>
<evidence type="ECO:0000256" key="8">
    <source>
        <dbReference type="ARBA" id="ARBA00023157"/>
    </source>
</evidence>
<accession>A0A835TQQ0</accession>
<evidence type="ECO:0000256" key="7">
    <source>
        <dbReference type="ARBA" id="ARBA00022729"/>
    </source>
</evidence>
<dbReference type="InterPro" id="IPR010892">
    <property type="entry name" value="Spp-24"/>
</dbReference>
<dbReference type="AlphaFoldDB" id="A0A835TQQ0"/>
<dbReference type="PANTHER" id="PTHR15444">
    <property type="entry name" value="SECRETED PHOSPHOPROTEIN 24"/>
    <property type="match status" value="1"/>
</dbReference>
<comment type="caution">
    <text evidence="10">The sequence shown here is derived from an EMBL/GenBank/DDBJ whole genome shotgun (WGS) entry which is preliminary data.</text>
</comment>
<comment type="subcellular location">
    <subcellularLocation>
        <location evidence="2">Secreted</location>
    </subcellularLocation>
</comment>
<sequence>PHSNAWQLQLHAVPLTDFDGRAQGQTCLPQAGVQGSGIGAIEFKFSQGFDRLVIAGKRLEDFERHTMKILIFVLTLSVFSCSGFPAYDYALPVAEEALNASIARINSQSWSRNLYGVVRSRVMGVDMWDSDTYGLDLQFSIRETVCPKASGRDPFTCGFRAGPFVPTASCRSVVEVSGELIANITVRCHRSTFSSESMSSEEMMHVPIMSPDRRGSARREGEEAAAMETGTNPATSALTRWNNLAWKATLEQTSDVFLTWERSEQACPVLSTPCTEPTLRLFGELKREGETGEIRVYMEEKLFSSQLRGGIFARMCNLPRVGNSLLSSP</sequence>
<dbReference type="InterPro" id="IPR046350">
    <property type="entry name" value="Cystatin_sf"/>
</dbReference>
<dbReference type="Pfam" id="PF07448">
    <property type="entry name" value="Spp-24"/>
    <property type="match status" value="1"/>
</dbReference>
<dbReference type="SUPFAM" id="SSF54403">
    <property type="entry name" value="Cystatin/monellin"/>
    <property type="match status" value="1"/>
</dbReference>
<dbReference type="GO" id="GO:0046849">
    <property type="term" value="P:bone remodeling"/>
    <property type="evidence" value="ECO:0007669"/>
    <property type="project" value="InterPro"/>
</dbReference>
<dbReference type="Gene3D" id="3.10.450.10">
    <property type="match status" value="1"/>
</dbReference>
<keyword evidence="6" id="KW-0597">Phosphoprotein</keyword>
<name>A0A835TQQ0_9PASS</name>
<keyword evidence="7" id="KW-0732">Signal</keyword>